<keyword evidence="1" id="KW-0812">Transmembrane</keyword>
<sequence>MKLFHKIITRELIQDEHAVAIALGLLFLAGQLFFNNFNVVFFCQEFQCFVIGKLLVLHDKMHRRTAFTTSETFADVFGGRHIKRRGPVVVKRTQPHKVNTPPAKRDKIRHHINDLSRVLNPFYGLRIYHFGNTKIVKLIVNKG</sequence>
<dbReference type="EMBL" id="VSSQ01050311">
    <property type="protein sequence ID" value="MPN04397.1"/>
    <property type="molecule type" value="Genomic_DNA"/>
</dbReference>
<reference evidence="2" key="1">
    <citation type="submission" date="2019-08" db="EMBL/GenBank/DDBJ databases">
        <authorList>
            <person name="Kucharzyk K."/>
            <person name="Murdoch R.W."/>
            <person name="Higgins S."/>
            <person name="Loffler F."/>
        </authorList>
    </citation>
    <scope>NUCLEOTIDE SEQUENCE</scope>
</reference>
<dbReference type="AlphaFoldDB" id="A0A645ERD1"/>
<name>A0A645ERD1_9ZZZZ</name>
<keyword evidence="1" id="KW-0472">Membrane</keyword>
<proteinExistence type="predicted"/>
<protein>
    <submittedName>
        <fullName evidence="2">Uncharacterized protein</fullName>
    </submittedName>
</protein>
<comment type="caution">
    <text evidence="2">The sequence shown here is derived from an EMBL/GenBank/DDBJ whole genome shotgun (WGS) entry which is preliminary data.</text>
</comment>
<evidence type="ECO:0000313" key="2">
    <source>
        <dbReference type="EMBL" id="MPN04397.1"/>
    </source>
</evidence>
<keyword evidence="1" id="KW-1133">Transmembrane helix</keyword>
<evidence type="ECO:0000256" key="1">
    <source>
        <dbReference type="SAM" id="Phobius"/>
    </source>
</evidence>
<feature type="transmembrane region" description="Helical" evidence="1">
    <location>
        <begin position="12"/>
        <end position="33"/>
    </location>
</feature>
<organism evidence="2">
    <name type="scientific">bioreactor metagenome</name>
    <dbReference type="NCBI Taxonomy" id="1076179"/>
    <lineage>
        <taxon>unclassified sequences</taxon>
        <taxon>metagenomes</taxon>
        <taxon>ecological metagenomes</taxon>
    </lineage>
</organism>
<accession>A0A645ERD1</accession>
<gene>
    <name evidence="2" type="ORF">SDC9_151635</name>
</gene>